<dbReference type="SMART" id="SM00388">
    <property type="entry name" value="HisKA"/>
    <property type="match status" value="1"/>
</dbReference>
<evidence type="ECO:0000259" key="12">
    <source>
        <dbReference type="PROSITE" id="PS01124"/>
    </source>
</evidence>
<evidence type="ECO:0000256" key="7">
    <source>
        <dbReference type="ARBA" id="ARBA00022840"/>
    </source>
</evidence>
<dbReference type="InterPro" id="IPR018060">
    <property type="entry name" value="HTH_AraC"/>
</dbReference>
<dbReference type="Gene3D" id="1.10.10.60">
    <property type="entry name" value="Homeodomain-like"/>
    <property type="match status" value="1"/>
</dbReference>
<dbReference type="SUPFAM" id="SSF47384">
    <property type="entry name" value="Homodimeric domain of signal transducing histidine kinase"/>
    <property type="match status" value="1"/>
</dbReference>
<feature type="domain" description="Response regulatory" evidence="14">
    <location>
        <begin position="1074"/>
        <end position="1190"/>
    </location>
</feature>
<dbReference type="GO" id="GO:0043565">
    <property type="term" value="F:sequence-specific DNA binding"/>
    <property type="evidence" value="ECO:0007669"/>
    <property type="project" value="InterPro"/>
</dbReference>
<dbReference type="InterPro" id="IPR004358">
    <property type="entry name" value="Sig_transdc_His_kin-like_C"/>
</dbReference>
<dbReference type="PROSITE" id="PS50110">
    <property type="entry name" value="RESPONSE_REGULATORY"/>
    <property type="match status" value="1"/>
</dbReference>
<dbReference type="SUPFAM" id="SSF63829">
    <property type="entry name" value="Calcium-dependent phosphotriesterase"/>
    <property type="match status" value="2"/>
</dbReference>
<reference evidence="15" key="1">
    <citation type="journal article" date="2021" name="Proc. Natl. Acad. Sci. U.S.A.">
        <title>A Catalog of Tens of Thousands of Viruses from Human Metagenomes Reveals Hidden Associations with Chronic Diseases.</title>
        <authorList>
            <person name="Tisza M.J."/>
            <person name="Buck C.B."/>
        </authorList>
    </citation>
    <scope>NUCLEOTIDE SEQUENCE</scope>
    <source>
        <strain evidence="15">CtBLh2</strain>
    </source>
</reference>
<dbReference type="GO" id="GO:0003700">
    <property type="term" value="F:DNA-binding transcription factor activity"/>
    <property type="evidence" value="ECO:0007669"/>
    <property type="project" value="InterPro"/>
</dbReference>
<dbReference type="InterPro" id="IPR003661">
    <property type="entry name" value="HisK_dim/P_dom"/>
</dbReference>
<dbReference type="GO" id="GO:0000155">
    <property type="term" value="F:phosphorelay sensor kinase activity"/>
    <property type="evidence" value="ECO:0007669"/>
    <property type="project" value="InterPro"/>
</dbReference>
<dbReference type="InterPro" id="IPR011110">
    <property type="entry name" value="Reg_prop"/>
</dbReference>
<dbReference type="PROSITE" id="PS01124">
    <property type="entry name" value="HTH_ARAC_FAMILY_2"/>
    <property type="match status" value="1"/>
</dbReference>
<dbReference type="Gene3D" id="1.10.287.130">
    <property type="match status" value="1"/>
</dbReference>
<feature type="domain" description="Histidine kinase" evidence="13">
    <location>
        <begin position="819"/>
        <end position="1033"/>
    </location>
</feature>
<evidence type="ECO:0000313" key="15">
    <source>
        <dbReference type="EMBL" id="DAF45192.1"/>
    </source>
</evidence>
<dbReference type="InterPro" id="IPR013783">
    <property type="entry name" value="Ig-like_fold"/>
</dbReference>
<dbReference type="InterPro" id="IPR015943">
    <property type="entry name" value="WD40/YVTN_repeat-like_dom_sf"/>
</dbReference>
<evidence type="ECO:0000256" key="4">
    <source>
        <dbReference type="ARBA" id="ARBA00022679"/>
    </source>
</evidence>
<dbReference type="Gene3D" id="3.40.50.2300">
    <property type="match status" value="1"/>
</dbReference>
<dbReference type="PANTHER" id="PTHR43547">
    <property type="entry name" value="TWO-COMPONENT HISTIDINE KINASE"/>
    <property type="match status" value="1"/>
</dbReference>
<evidence type="ECO:0000256" key="6">
    <source>
        <dbReference type="ARBA" id="ARBA00022777"/>
    </source>
</evidence>
<dbReference type="PANTHER" id="PTHR43547:SF2">
    <property type="entry name" value="HYBRID SIGNAL TRANSDUCTION HISTIDINE KINASE C"/>
    <property type="match status" value="1"/>
</dbReference>
<dbReference type="EMBL" id="BK032514">
    <property type="protein sequence ID" value="DAF45192.1"/>
    <property type="molecule type" value="Genomic_DNA"/>
</dbReference>
<evidence type="ECO:0000256" key="11">
    <source>
        <dbReference type="SAM" id="MobiDB-lite"/>
    </source>
</evidence>
<dbReference type="SMART" id="SM00448">
    <property type="entry name" value="REC"/>
    <property type="match status" value="1"/>
</dbReference>
<evidence type="ECO:0000256" key="10">
    <source>
        <dbReference type="ARBA" id="ARBA00023163"/>
    </source>
</evidence>
<dbReference type="InterPro" id="IPR036097">
    <property type="entry name" value="HisK_dim/P_sf"/>
</dbReference>
<dbReference type="Pfam" id="PF07495">
    <property type="entry name" value="Y_Y_Y"/>
    <property type="match status" value="1"/>
</dbReference>
<dbReference type="FunFam" id="1.10.287.130:FF:000045">
    <property type="entry name" value="Two-component system sensor histidine kinase/response regulator"/>
    <property type="match status" value="1"/>
</dbReference>
<accession>A0A8S5S2Q6</accession>
<dbReference type="SMART" id="SM00342">
    <property type="entry name" value="HTH_ARAC"/>
    <property type="match status" value="1"/>
</dbReference>
<dbReference type="Gene3D" id="2.60.40.10">
    <property type="entry name" value="Immunoglobulins"/>
    <property type="match status" value="1"/>
</dbReference>
<dbReference type="Pfam" id="PF07494">
    <property type="entry name" value="Reg_prop"/>
    <property type="match status" value="3"/>
</dbReference>
<name>A0A8S5S2Q6_9CAUD</name>
<evidence type="ECO:0000259" key="14">
    <source>
        <dbReference type="PROSITE" id="PS50110"/>
    </source>
</evidence>
<keyword evidence="9" id="KW-0805">Transcription regulation</keyword>
<dbReference type="InterPro" id="IPR036890">
    <property type="entry name" value="HATPase_C_sf"/>
</dbReference>
<dbReference type="Gene3D" id="3.30.565.10">
    <property type="entry name" value="Histidine kinase-like ATPase, C-terminal domain"/>
    <property type="match status" value="1"/>
</dbReference>
<dbReference type="InterPro" id="IPR011123">
    <property type="entry name" value="Y_Y_Y"/>
</dbReference>
<dbReference type="PRINTS" id="PR00344">
    <property type="entry name" value="BCTRLSENSOR"/>
</dbReference>
<dbReference type="PROSITE" id="PS50109">
    <property type="entry name" value="HIS_KIN"/>
    <property type="match status" value="1"/>
</dbReference>
<evidence type="ECO:0000256" key="8">
    <source>
        <dbReference type="ARBA" id="ARBA00023012"/>
    </source>
</evidence>
<dbReference type="SMART" id="SM00387">
    <property type="entry name" value="HATPase_c"/>
    <property type="match status" value="1"/>
</dbReference>
<dbReference type="CDD" id="cd17574">
    <property type="entry name" value="REC_OmpR"/>
    <property type="match status" value="1"/>
</dbReference>
<comment type="catalytic activity">
    <reaction evidence="1">
        <text>ATP + protein L-histidine = ADP + protein N-phospho-L-histidine.</text>
        <dbReference type="EC" id="2.7.13.3"/>
    </reaction>
</comment>
<keyword evidence="4" id="KW-0808">Transferase</keyword>
<keyword evidence="10" id="KW-0804">Transcription</keyword>
<dbReference type="Pfam" id="PF00512">
    <property type="entry name" value="HisKA"/>
    <property type="match status" value="1"/>
</dbReference>
<dbReference type="FunFam" id="3.30.565.10:FF:000037">
    <property type="entry name" value="Hybrid sensor histidine kinase/response regulator"/>
    <property type="match status" value="1"/>
</dbReference>
<dbReference type="Gene3D" id="2.130.10.10">
    <property type="entry name" value="YVTN repeat-like/Quinoprotein amine dehydrogenase"/>
    <property type="match status" value="2"/>
</dbReference>
<dbReference type="Pfam" id="PF00072">
    <property type="entry name" value="Response_reg"/>
    <property type="match status" value="1"/>
</dbReference>
<evidence type="ECO:0000259" key="13">
    <source>
        <dbReference type="PROSITE" id="PS50109"/>
    </source>
</evidence>
<dbReference type="Pfam" id="PF02518">
    <property type="entry name" value="HATPase_c"/>
    <property type="match status" value="1"/>
</dbReference>
<organism evidence="15">
    <name type="scientific">Siphoviridae sp. ctBLh2</name>
    <dbReference type="NCBI Taxonomy" id="2827803"/>
    <lineage>
        <taxon>Viruses</taxon>
        <taxon>Duplodnaviria</taxon>
        <taxon>Heunggongvirae</taxon>
        <taxon>Uroviricota</taxon>
        <taxon>Caudoviricetes</taxon>
    </lineage>
</organism>
<dbReference type="SUPFAM" id="SSF101898">
    <property type="entry name" value="NHL repeat"/>
    <property type="match status" value="1"/>
</dbReference>
<feature type="domain" description="HTH araC/xylS-type" evidence="12">
    <location>
        <begin position="1224"/>
        <end position="1323"/>
    </location>
</feature>
<dbReference type="SUPFAM" id="SSF46689">
    <property type="entry name" value="Homeodomain-like"/>
    <property type="match status" value="1"/>
</dbReference>
<evidence type="ECO:0000256" key="1">
    <source>
        <dbReference type="ARBA" id="ARBA00000085"/>
    </source>
</evidence>
<dbReference type="SUPFAM" id="SSF55874">
    <property type="entry name" value="ATPase domain of HSP90 chaperone/DNA topoisomerase II/histidine kinase"/>
    <property type="match status" value="1"/>
</dbReference>
<dbReference type="InterPro" id="IPR011006">
    <property type="entry name" value="CheY-like_superfamily"/>
</dbReference>
<dbReference type="EC" id="2.7.13.3" evidence="2"/>
<dbReference type="GO" id="GO:0005524">
    <property type="term" value="F:ATP binding"/>
    <property type="evidence" value="ECO:0007669"/>
    <property type="project" value="UniProtKB-KW"/>
</dbReference>
<protein>
    <recommendedName>
        <fullName evidence="2">histidine kinase</fullName>
        <ecNumber evidence="2">2.7.13.3</ecNumber>
    </recommendedName>
</protein>
<evidence type="ECO:0000256" key="9">
    <source>
        <dbReference type="ARBA" id="ARBA00023015"/>
    </source>
</evidence>
<sequence>MSRRIILLLSAVFLEFAFTRSAPMVIDVINSEKGLLSNTILSITEDSFGRMWIGTANGISCYNGDMPMNISVNTAPRRISNKYAQSLLPMENGDVWIGTPDRLNIYSYRGDSVFIANRQEIGISDITALLMSRDKRTIWIGSTDQGVGAYDLPEGRFRKLQFPDSTNLPKHIITLCEDPNDYLWIGTRYDGIYIYDLKNGKLSGFPMQHATVNALCTGRSGTMWIGTHDGLFGGTVNGPMVRISHPMVDHIKIMAIVEDRNGTIWVGGDNGLVAFSPESVTPDNRITDLRSVSEGPGIGKLTYRYVSALYYDKKQTLWVGTFGGGINILDISEFSPSVITPIEDMQDGNSSNKTLAICRGNDDDLWFGMDGHGVVRYDLKTGQKQVFSGSDIHDSVIVSLCRDENGYIWAGGYYNGLAYLAPGSDRFVAIRNTPHNETIRAIATDEGKIYYNNDSDLFCYDFLSKRTTRPLAGRLNKKLDIRTIVIDRETIWLGTYHNGIIGYDRETGRITEIPVHKDFGNAVVWDMVLFDRQLWCATDLGLFRTDLTGDPLRGEFIASPDPGSKSFVAVASDNNGKLWLSGTSKIYCYGITAQKYTQVTTPKMLSVTDYSDAAILIDRTETYVGGFKGVAIVRDRRESPDTIQARELFLANLNINNHPVYPGARRSPLKKNLNAQERIVLSHKQNNISLDFIIPYFGYEIASYRYRIKERSNEWSELGASHTLSINNMPYGKYTLEIEGSIADSPKVFSRTLQLVFRPPFYLSTGAKSLYLLLVVLAAFVAVRITKTRIELKHTLEMEQANRKKDEELNEAKISFFTTISHELRTPLTLLLAPIDQLKAYETNSSKLKNYQLIERNAKTLLSLVNQILDFRKNEKGEIRLQVARTDIRTLIADIILPFDQLAGYRNIAFQSSFPPSGTSVCIDADILTKIINNLLSNAFKFTEPGGKITLTADITSNELVLSVADTGIGMAKEQQEKVFDIFYQGDNAQTKYGSGLGLYLVKSLVKIHHGDISVESTPGIGTTFRCTLPCREDFFIDSEFAPTEVGSEKEVIREPDTQPEERMESGDKGKEETILIVEDNEDIVEFLTDSLGVKYNIHAVSNGARALEKLNEIPETSLVITDVMMPIMDGITLCREIKTNFDTSHIPVIILSAKSEMEDMMNGLRCGADAYISKPFSLTHLKIQIEKLIEIRKTLKEKYRKSLNFSFNNEHEDVLSAENRFLNDITQIILQNLSDVNLNVDYISSAISMSRASLYRKLKSITGLSVNDFIRNIRLSRAEYELRETPKTISEIAYDNGFSTPSYFSTCFTIQYGCSPKAYRQNNEAKKGQP</sequence>
<keyword evidence="6 15" id="KW-0418">Kinase</keyword>
<dbReference type="CDD" id="cd00082">
    <property type="entry name" value="HisKA"/>
    <property type="match status" value="1"/>
</dbReference>
<keyword evidence="8" id="KW-0902">Two-component regulatory system</keyword>
<dbReference type="Pfam" id="PF12833">
    <property type="entry name" value="HTH_18"/>
    <property type="match status" value="1"/>
</dbReference>
<dbReference type="InterPro" id="IPR001789">
    <property type="entry name" value="Sig_transdc_resp-reg_receiver"/>
</dbReference>
<feature type="region of interest" description="Disordered" evidence="11">
    <location>
        <begin position="1047"/>
        <end position="1070"/>
    </location>
</feature>
<evidence type="ECO:0000256" key="2">
    <source>
        <dbReference type="ARBA" id="ARBA00012438"/>
    </source>
</evidence>
<dbReference type="InterPro" id="IPR005467">
    <property type="entry name" value="His_kinase_dom"/>
</dbReference>
<keyword evidence="7" id="KW-0067">ATP-binding</keyword>
<keyword evidence="3" id="KW-0597">Phosphoprotein</keyword>
<dbReference type="InterPro" id="IPR009057">
    <property type="entry name" value="Homeodomain-like_sf"/>
</dbReference>
<dbReference type="SUPFAM" id="SSF52172">
    <property type="entry name" value="CheY-like"/>
    <property type="match status" value="1"/>
</dbReference>
<evidence type="ECO:0000256" key="3">
    <source>
        <dbReference type="ARBA" id="ARBA00022553"/>
    </source>
</evidence>
<evidence type="ECO:0000256" key="5">
    <source>
        <dbReference type="ARBA" id="ARBA00022741"/>
    </source>
</evidence>
<keyword evidence="5" id="KW-0547">Nucleotide-binding</keyword>
<proteinExistence type="predicted"/>
<dbReference type="InterPro" id="IPR003594">
    <property type="entry name" value="HATPase_dom"/>
</dbReference>